<evidence type="ECO:0000313" key="2">
    <source>
        <dbReference type="EMBL" id="QGG41926.1"/>
    </source>
</evidence>
<dbReference type="CDD" id="cd12108">
    <property type="entry name" value="Hr-like"/>
    <property type="match status" value="1"/>
</dbReference>
<evidence type="ECO:0000313" key="3">
    <source>
        <dbReference type="Proteomes" id="UP000392064"/>
    </source>
</evidence>
<reference evidence="2 3" key="1">
    <citation type="submission" date="2019-11" db="EMBL/GenBank/DDBJ databases">
        <authorList>
            <person name="Li J."/>
        </authorList>
    </citation>
    <scope>NUCLEOTIDE SEQUENCE [LARGE SCALE GENOMIC DNA]</scope>
    <source>
        <strain evidence="2 3">MF47</strain>
    </source>
</reference>
<proteinExistence type="predicted"/>
<gene>
    <name evidence="2" type="ORF">GEV26_11410</name>
</gene>
<feature type="domain" description="Hemerythrin-like" evidence="1">
    <location>
        <begin position="14"/>
        <end position="146"/>
    </location>
</feature>
<sequence length="222" mass="24693">MPEGTPRPMSCETDDMLLIHQVFRREFRLAGPMVRHVDAGNTAQAARVATYLAEIVTALHHHHHNEDEILWDTLVDRSPGCALHVGQMKAQHAAVSDLLDRVEEIIPAWTPAADAESRERLAAALDAVSSALDTHLGQEEEVILPVAAMSLSQAEWDRLGEAGMASVPRNRLLVQLGYILEDATPEQRSMVLAHVPLPARVLYRLTGRRQYEKEIRTLRAPV</sequence>
<dbReference type="KEGG" id="aef:GEV26_11410"/>
<dbReference type="InterPro" id="IPR012312">
    <property type="entry name" value="Hemerythrin-like"/>
</dbReference>
<dbReference type="AlphaFoldDB" id="A0A5Q2MLD6"/>
<evidence type="ECO:0000259" key="1">
    <source>
        <dbReference type="Pfam" id="PF01814"/>
    </source>
</evidence>
<dbReference type="EMBL" id="CP045737">
    <property type="protein sequence ID" value="QGG41926.1"/>
    <property type="molecule type" value="Genomic_DNA"/>
</dbReference>
<name>A0A5Q2MLD6_9ACTN</name>
<protein>
    <submittedName>
        <fullName evidence="2">Hemerythrin domain-containing protein</fullName>
    </submittedName>
</protein>
<dbReference type="Gene3D" id="1.20.120.520">
    <property type="entry name" value="nmb1532 protein domain like"/>
    <property type="match status" value="1"/>
</dbReference>
<organism evidence="2 3">
    <name type="scientific">Aeromicrobium yanjiei</name>
    <dbReference type="NCBI Taxonomy" id="2662028"/>
    <lineage>
        <taxon>Bacteria</taxon>
        <taxon>Bacillati</taxon>
        <taxon>Actinomycetota</taxon>
        <taxon>Actinomycetes</taxon>
        <taxon>Propionibacteriales</taxon>
        <taxon>Nocardioidaceae</taxon>
        <taxon>Aeromicrobium</taxon>
    </lineage>
</organism>
<dbReference type="Pfam" id="PF01814">
    <property type="entry name" value="Hemerythrin"/>
    <property type="match status" value="1"/>
</dbReference>
<dbReference type="Proteomes" id="UP000392064">
    <property type="component" value="Chromosome"/>
</dbReference>
<accession>A0A5Q2MLD6</accession>
<keyword evidence="3" id="KW-1185">Reference proteome</keyword>